<evidence type="ECO:0000313" key="1">
    <source>
        <dbReference type="EMBL" id="KAK3703390.1"/>
    </source>
</evidence>
<keyword evidence="2" id="KW-1185">Reference proteome</keyword>
<comment type="caution">
    <text evidence="1">The sequence shown here is derived from an EMBL/GenBank/DDBJ whole genome shotgun (WGS) entry which is preliminary data.</text>
</comment>
<name>A0ACC3MV15_9PEZI</name>
<evidence type="ECO:0000313" key="2">
    <source>
        <dbReference type="Proteomes" id="UP001281147"/>
    </source>
</evidence>
<gene>
    <name evidence="1" type="ORF">LTR37_014496</name>
</gene>
<reference evidence="1" key="1">
    <citation type="submission" date="2023-07" db="EMBL/GenBank/DDBJ databases">
        <title>Black Yeasts Isolated from many extreme environments.</title>
        <authorList>
            <person name="Coleine C."/>
            <person name="Stajich J.E."/>
            <person name="Selbmann L."/>
        </authorList>
    </citation>
    <scope>NUCLEOTIDE SEQUENCE</scope>
    <source>
        <strain evidence="1">CCFEE 5714</strain>
    </source>
</reference>
<protein>
    <submittedName>
        <fullName evidence="1">Uncharacterized protein</fullName>
    </submittedName>
</protein>
<organism evidence="1 2">
    <name type="scientific">Vermiconidia calcicola</name>
    <dbReference type="NCBI Taxonomy" id="1690605"/>
    <lineage>
        <taxon>Eukaryota</taxon>
        <taxon>Fungi</taxon>
        <taxon>Dikarya</taxon>
        <taxon>Ascomycota</taxon>
        <taxon>Pezizomycotina</taxon>
        <taxon>Dothideomycetes</taxon>
        <taxon>Dothideomycetidae</taxon>
        <taxon>Mycosphaerellales</taxon>
        <taxon>Extremaceae</taxon>
        <taxon>Vermiconidia</taxon>
    </lineage>
</organism>
<dbReference type="EMBL" id="JAUTXU010000152">
    <property type="protein sequence ID" value="KAK3703390.1"/>
    <property type="molecule type" value="Genomic_DNA"/>
</dbReference>
<dbReference type="Proteomes" id="UP001281147">
    <property type="component" value="Unassembled WGS sequence"/>
</dbReference>
<accession>A0ACC3MV15</accession>
<sequence>MERRGITACHECMLLLRQPKRTSQWRSAAPAVRQWTGRSFTTANAPFELSRRRTDIRSLRERPQQTGRGISHTQRRYNAHTSSQDFKALHARIDELSSSALKPEDQNLPSEQRVLYVLEQLDAIAHSLVDTGKATETSRQKGTPRQKDTTATSALLGSVNARQYPAFLTKASLLNLISEKAEEMMRHPNIFITPAILKSYIDLQTLLHQPSSFPDIFTLYANKPTPSLTPSGQITYNQVSSNKINSAVPSDTANTALTAAINTHNLPLSIDIITSTFCTPAFKKNKSLRQALLPSTILTLAPVAAYTLSQQFALIQTTMSPGYATGIAFAGFMTYISTVAGLGYVVITTANDQMDRVTWAKGVPLWERWVREEERAALDRVAGKWGFEGLERRGEEEGEEWEGLREFVGLRGMVLDRVELMEGME</sequence>
<proteinExistence type="predicted"/>